<dbReference type="InterPro" id="IPR029068">
    <property type="entry name" value="Glyas_Bleomycin-R_OHBP_Dase"/>
</dbReference>
<dbReference type="PANTHER" id="PTHR21366">
    <property type="entry name" value="GLYOXALASE FAMILY PROTEIN"/>
    <property type="match status" value="1"/>
</dbReference>
<dbReference type="GO" id="GO:0051213">
    <property type="term" value="F:dioxygenase activity"/>
    <property type="evidence" value="ECO:0007669"/>
    <property type="project" value="UniProtKB-KW"/>
</dbReference>
<keyword evidence="2" id="KW-0456">Lyase</keyword>
<feature type="domain" description="VOC" evidence="1">
    <location>
        <begin position="11"/>
        <end position="136"/>
    </location>
</feature>
<dbReference type="PROSITE" id="PS51819">
    <property type="entry name" value="VOC"/>
    <property type="match status" value="1"/>
</dbReference>
<dbReference type="Gene3D" id="3.10.180.10">
    <property type="entry name" value="2,3-Dihydroxybiphenyl 1,2-Dioxygenase, domain 1"/>
    <property type="match status" value="1"/>
</dbReference>
<dbReference type="EMBL" id="QGGV01000012">
    <property type="protein sequence ID" value="PWK54101.1"/>
    <property type="molecule type" value="Genomic_DNA"/>
</dbReference>
<dbReference type="InterPro" id="IPR050383">
    <property type="entry name" value="GlyoxalaseI/FosfomycinResist"/>
</dbReference>
<organism evidence="2 3">
    <name type="scientific">Silicimonas algicola</name>
    <dbReference type="NCBI Taxonomy" id="1826607"/>
    <lineage>
        <taxon>Bacteria</taxon>
        <taxon>Pseudomonadati</taxon>
        <taxon>Pseudomonadota</taxon>
        <taxon>Alphaproteobacteria</taxon>
        <taxon>Rhodobacterales</taxon>
        <taxon>Paracoccaceae</taxon>
    </lineage>
</organism>
<dbReference type="SUPFAM" id="SSF54593">
    <property type="entry name" value="Glyoxalase/Bleomycin resistance protein/Dihydroxybiphenyl dioxygenase"/>
    <property type="match status" value="1"/>
</dbReference>
<dbReference type="Pfam" id="PF00903">
    <property type="entry name" value="Glyoxalase"/>
    <property type="match status" value="1"/>
</dbReference>
<comment type="caution">
    <text evidence="2">The sequence shown here is derived from an EMBL/GenBank/DDBJ whole genome shotgun (WGS) entry which is preliminary data.</text>
</comment>
<dbReference type="Proteomes" id="UP000245390">
    <property type="component" value="Unassembled WGS sequence"/>
</dbReference>
<dbReference type="GO" id="GO:0016829">
    <property type="term" value="F:lyase activity"/>
    <property type="evidence" value="ECO:0007669"/>
    <property type="project" value="UniProtKB-KW"/>
</dbReference>
<keyword evidence="3" id="KW-1185">Reference proteome</keyword>
<dbReference type="InterPro" id="IPR037523">
    <property type="entry name" value="VOC_core"/>
</dbReference>
<keyword evidence="2" id="KW-0223">Dioxygenase</keyword>
<gene>
    <name evidence="2" type="ORF">C8D95_11289</name>
</gene>
<keyword evidence="2" id="KW-0560">Oxidoreductase</keyword>
<name>A0A316FZN2_9RHOB</name>
<protein>
    <submittedName>
        <fullName evidence="2">Catechol 2,3-dioxygenase-like lactoylglutathione lyase family enzyme</fullName>
    </submittedName>
</protein>
<evidence type="ECO:0000313" key="3">
    <source>
        <dbReference type="Proteomes" id="UP000245390"/>
    </source>
</evidence>
<dbReference type="InterPro" id="IPR004360">
    <property type="entry name" value="Glyas_Fos-R_dOase_dom"/>
</dbReference>
<dbReference type="RefSeq" id="WP_241239737.1">
    <property type="nucleotide sequence ID" value="NZ_CP034588.1"/>
</dbReference>
<evidence type="ECO:0000259" key="1">
    <source>
        <dbReference type="PROSITE" id="PS51819"/>
    </source>
</evidence>
<evidence type="ECO:0000313" key="2">
    <source>
        <dbReference type="EMBL" id="PWK54101.1"/>
    </source>
</evidence>
<proteinExistence type="predicted"/>
<accession>A0A316FZN2</accession>
<reference evidence="2 3" key="1">
    <citation type="submission" date="2018-05" db="EMBL/GenBank/DDBJ databases">
        <title>Genomic Encyclopedia of Type Strains, Phase IV (KMG-IV): sequencing the most valuable type-strain genomes for metagenomic binning, comparative biology and taxonomic classification.</title>
        <authorList>
            <person name="Goeker M."/>
        </authorList>
    </citation>
    <scope>NUCLEOTIDE SEQUENCE [LARGE SCALE GENOMIC DNA]</scope>
    <source>
        <strain evidence="2 3">DSM 103371</strain>
    </source>
</reference>
<dbReference type="AlphaFoldDB" id="A0A316FZN2"/>
<sequence>MSQTNPIHPVGIDHVVFLVTDMPRALAFYEGVLNCRPGFSYPSLGMEQVWFGSALIVLWDVGHPGAAAAVPPVLGGRNVDHVCLSCAPFSHDALRDHLAQHGIAIEREAIHGGARGMGASFYVRDPDGNKIEIKGPPEHPDLPGPHA</sequence>